<dbReference type="Pfam" id="PF01040">
    <property type="entry name" value="UbiA"/>
    <property type="match status" value="1"/>
</dbReference>
<dbReference type="EMBL" id="AOLO01000001">
    <property type="protein sequence ID" value="EMA05325.1"/>
    <property type="molecule type" value="Genomic_DNA"/>
</dbReference>
<name>I3R9H5_HALMT</name>
<geneLocation type="plasmid" evidence="9 13">
    <name>pHME322</name>
</geneLocation>
<evidence type="ECO:0000313" key="10">
    <source>
        <dbReference type="Proteomes" id="UP000006469"/>
    </source>
</evidence>
<feature type="transmembrane region" description="Helical" evidence="5">
    <location>
        <begin position="228"/>
        <end position="247"/>
    </location>
</feature>
<dbReference type="HOGENOM" id="CLU_898959_0_0_2"/>
<reference evidence="8 11" key="3">
    <citation type="journal article" date="2014" name="PLoS Genet.">
        <title>Phylogenetically driven sequencing of extremely halophilic archaea reveals strategies for static and dynamic osmo-response.</title>
        <authorList>
            <person name="Becker E.A."/>
            <person name="Seitzer P.M."/>
            <person name="Tritt A."/>
            <person name="Larsen D."/>
            <person name="Krusor M."/>
            <person name="Yao A.I."/>
            <person name="Wu D."/>
            <person name="Madern D."/>
            <person name="Eisen J.A."/>
            <person name="Darling A.E."/>
            <person name="Facciotti M.T."/>
        </authorList>
    </citation>
    <scope>NUCLEOTIDE SEQUENCE [LARGE SCALE GENOMIC DNA]</scope>
    <source>
        <strain evidence="8">ATCC 33500</strain>
        <strain evidence="11">ATCC 33500 / DSM 1411 / JCM 8866 / NBRC 14739 / NCIMB 2177 / R-4</strain>
    </source>
</reference>
<accession>I3R9H5</accession>
<feature type="transmembrane region" description="Helical" evidence="5">
    <location>
        <begin position="107"/>
        <end position="128"/>
    </location>
</feature>
<geneLocation type="plasmid" evidence="7 12">
    <name>HMPLAS2</name>
</geneLocation>
<gene>
    <name evidence="6" type="ordered locus">HFX_5048</name>
    <name evidence="7" type="ORF">BM92_18765</name>
    <name evidence="8" type="ORF">C439_00960</name>
    <name evidence="9" type="ORF">E6P09_18570</name>
</gene>
<feature type="transmembrane region" description="Helical" evidence="5">
    <location>
        <begin position="134"/>
        <end position="152"/>
    </location>
</feature>
<dbReference type="GO" id="GO:0005886">
    <property type="term" value="C:plasma membrane"/>
    <property type="evidence" value="ECO:0007669"/>
    <property type="project" value="UniProtKB-SubCell"/>
</dbReference>
<dbReference type="Gene3D" id="1.10.357.140">
    <property type="entry name" value="UbiA prenyltransferase"/>
    <property type="match status" value="1"/>
</dbReference>
<feature type="transmembrane region" description="Helical" evidence="5">
    <location>
        <begin position="164"/>
        <end position="184"/>
    </location>
</feature>
<dbReference type="Gene3D" id="1.20.120.1780">
    <property type="entry name" value="UbiA prenyltransferase"/>
    <property type="match status" value="1"/>
</dbReference>
<dbReference type="InterPro" id="IPR000537">
    <property type="entry name" value="UbiA_prenyltransferase"/>
</dbReference>
<keyword evidence="2 5" id="KW-0812">Transmembrane</keyword>
<evidence type="ECO:0000256" key="3">
    <source>
        <dbReference type="ARBA" id="ARBA00022989"/>
    </source>
</evidence>
<dbReference type="InterPro" id="IPR044878">
    <property type="entry name" value="UbiA_sf"/>
</dbReference>
<keyword evidence="11" id="KW-1185">Reference proteome</keyword>
<sequence length="309" mass="33475">MRLNHVLDERSERSLCAYLLQFVSANRLPETIGYNIVYFAIGVGLVSQPQLQLTSHQFHQLGLVFLAVMLTKMQASIADVIHDYTIDKANPEKSHLAAAVDTISVEILWSVLIVELTGGLVLWGWLGIEAETPFFLLVGAVNTILGFTYSYPPRLKERGIINHLVTTGVDVAGVILPVAVIAGADIDSQVMVPLTIVLLYVFGYHVVHQAADTAYDRKSGVETLTQSLGVTTSVWVASFATTLAAVLAASQQYVIATTGLVTGSLGYAALAVTIRGESEEAQCRRLSRWFRIGVWATLLNGTLAASLFI</sequence>
<reference evidence="9 13" key="6">
    <citation type="submission" date="2019-04" db="EMBL/GenBank/DDBJ databases">
        <title>Methylomes of two halophilic Archaea, Haloarcula marismortui and Haloferax mediterranei.</title>
        <authorList>
            <person name="DasSarma S."/>
            <person name="DasSarma P."/>
            <person name="DasSarma S."/>
            <person name="Fomenkov A."/>
            <person name="Vincze T."/>
            <person name="Anton B.P."/>
            <person name="Roberts R.J."/>
        </authorList>
    </citation>
    <scope>NUCLEOTIDE SEQUENCE [LARGE SCALE GENOMIC DNA]</scope>
    <source>
        <strain evidence="9">ATCC 33500</strain>
        <strain evidence="13">ATCC 33500 / DSM 1411 / JCM 8866 / NBRC 14739 / NCIMB 2177 / R-4</strain>
        <plasmid evidence="9 13">pHME322</plasmid>
    </source>
</reference>
<dbReference type="KEGG" id="hme:HFX_5048"/>
<evidence type="ECO:0000313" key="8">
    <source>
        <dbReference type="EMBL" id="EMA05325.1"/>
    </source>
</evidence>
<geneLocation type="plasmid" evidence="6 10">
    <name>pHM300</name>
</geneLocation>
<dbReference type="EMBL" id="CP007553">
    <property type="protein sequence ID" value="AHZ24246.1"/>
    <property type="molecule type" value="Genomic_DNA"/>
</dbReference>
<comment type="subcellular location">
    <subcellularLocation>
        <location evidence="1">Cell membrane</location>
        <topology evidence="1">Multi-pass membrane protein</topology>
    </subcellularLocation>
</comment>
<keyword evidence="6" id="KW-0614">Plasmid</keyword>
<dbReference type="Proteomes" id="UP000027075">
    <property type="component" value="Plasmid HMPLAS2"/>
</dbReference>
<evidence type="ECO:0000313" key="9">
    <source>
        <dbReference type="EMBL" id="QCQ77314.1"/>
    </source>
</evidence>
<evidence type="ECO:0000256" key="2">
    <source>
        <dbReference type="ARBA" id="ARBA00022692"/>
    </source>
</evidence>
<dbReference type="PATRIC" id="fig|523841.21.peg.193"/>
<feature type="transmembrane region" description="Helical" evidence="5">
    <location>
        <begin position="253"/>
        <end position="274"/>
    </location>
</feature>
<keyword evidence="3 5" id="KW-1133">Transmembrane helix</keyword>
<evidence type="ECO:0000313" key="12">
    <source>
        <dbReference type="Proteomes" id="UP000027075"/>
    </source>
</evidence>
<evidence type="ECO:0000256" key="4">
    <source>
        <dbReference type="ARBA" id="ARBA00023136"/>
    </source>
</evidence>
<dbReference type="Proteomes" id="UP000299011">
    <property type="component" value="Plasmid pHME322"/>
</dbReference>
<dbReference type="Proteomes" id="UP000006469">
    <property type="component" value="Plasmid pHM300"/>
</dbReference>
<evidence type="ECO:0000313" key="13">
    <source>
        <dbReference type="Proteomes" id="UP000299011"/>
    </source>
</evidence>
<evidence type="ECO:0000313" key="6">
    <source>
        <dbReference type="EMBL" id="AFK20885.1"/>
    </source>
</evidence>
<evidence type="ECO:0000313" key="7">
    <source>
        <dbReference type="EMBL" id="AHZ24246.1"/>
    </source>
</evidence>
<organism evidence="6 10">
    <name type="scientific">Haloferax mediterranei (strain ATCC 33500 / DSM 1411 / JCM 8866 / NBRC 14739 / NCIMB 2177 / R-4)</name>
    <name type="common">Halobacterium mediterranei</name>
    <dbReference type="NCBI Taxonomy" id="523841"/>
    <lineage>
        <taxon>Archaea</taxon>
        <taxon>Methanobacteriati</taxon>
        <taxon>Methanobacteriota</taxon>
        <taxon>Stenosarchaea group</taxon>
        <taxon>Halobacteria</taxon>
        <taxon>Halobacteriales</taxon>
        <taxon>Haloferacaceae</taxon>
        <taxon>Haloferax</taxon>
    </lineage>
</organism>
<dbReference type="OrthoDB" id="313595at2157"/>
<keyword evidence="7" id="KW-0808">Transferase</keyword>
<reference evidence="6" key="5">
    <citation type="submission" date="2014-05" db="EMBL/GenBank/DDBJ databases">
        <authorList>
            <person name="Wang L."/>
            <person name="Yang H."/>
            <person name="Xiang H."/>
        </authorList>
    </citation>
    <scope>NUCLEOTIDE SEQUENCE</scope>
    <source>
        <strain evidence="6">CGMCC 1.2087</strain>
        <plasmid evidence="6">pHM300</plasmid>
    </source>
</reference>
<dbReference type="InterPro" id="IPR050475">
    <property type="entry name" value="Prenyltransferase_related"/>
</dbReference>
<dbReference type="GO" id="GO:0016765">
    <property type="term" value="F:transferase activity, transferring alkyl or aryl (other than methyl) groups"/>
    <property type="evidence" value="ECO:0007669"/>
    <property type="project" value="InterPro"/>
</dbReference>
<dbReference type="PANTHER" id="PTHR42723:SF1">
    <property type="entry name" value="CHLOROPHYLL SYNTHASE, CHLOROPLASTIC"/>
    <property type="match status" value="1"/>
</dbReference>
<dbReference type="EMBL" id="CP039141">
    <property type="protein sequence ID" value="QCQ77314.1"/>
    <property type="molecule type" value="Genomic_DNA"/>
</dbReference>
<reference evidence="6" key="1">
    <citation type="journal article" date="2012" name="Appl. Environ. Microbiol.">
        <title>Identification of the haloarchaeal phasin (PhaP) that functions in polyhydroxyalkanoate accumulation and granule formation in Haloferax mediterranei.</title>
        <authorList>
            <person name="Cai S."/>
            <person name="Cai L."/>
            <person name="Liu H."/>
            <person name="Liu X."/>
            <person name="Han J."/>
            <person name="Zhou J."/>
            <person name="Xiang H."/>
        </authorList>
    </citation>
    <scope>NUCLEOTIDE SEQUENCE</scope>
    <source>
        <strain evidence="6">CGMCC 1.2087</strain>
    </source>
</reference>
<keyword evidence="4 5" id="KW-0472">Membrane</keyword>
<evidence type="ECO:0000313" key="11">
    <source>
        <dbReference type="Proteomes" id="UP000011603"/>
    </source>
</evidence>
<evidence type="ECO:0000256" key="5">
    <source>
        <dbReference type="SAM" id="Phobius"/>
    </source>
</evidence>
<dbReference type="AlphaFoldDB" id="I3R9H5"/>
<dbReference type="EMBL" id="CP001870">
    <property type="protein sequence ID" value="AFK20885.1"/>
    <property type="molecule type" value="Genomic_DNA"/>
</dbReference>
<dbReference type="PANTHER" id="PTHR42723">
    <property type="entry name" value="CHLOROPHYLL SYNTHASE"/>
    <property type="match status" value="1"/>
</dbReference>
<feature type="transmembrane region" description="Helical" evidence="5">
    <location>
        <begin position="286"/>
        <end position="308"/>
    </location>
</feature>
<reference evidence="6 10" key="2">
    <citation type="journal article" date="2012" name="J. Bacteriol.">
        <title>Complete genome sequence of the metabolically versatile halophilic archaeon Haloferax mediterranei, a poly(3-hydroxybutyrate-co-3-hydroxyvalerate) producer.</title>
        <authorList>
            <person name="Han J."/>
            <person name="Zhang F."/>
            <person name="Hou J."/>
            <person name="Liu X."/>
            <person name="Li M."/>
            <person name="Liu H."/>
            <person name="Cai L."/>
            <person name="Zhang B."/>
            <person name="Chen Y."/>
            <person name="Zhou J."/>
            <person name="Hu S."/>
            <person name="Xiang H."/>
        </authorList>
    </citation>
    <scope>NUCLEOTIDE SEQUENCE [LARGE SCALE GENOMIC DNA]</scope>
    <source>
        <strain evidence="10">ATCC 33500 / DSM 1411 / JCM 8866 / NBRC 14739 / NCIMB 2177 / R-4</strain>
        <strain evidence="6">CGMCC 1.2087</strain>
        <plasmid evidence="10">pHM300</plasmid>
    </source>
</reference>
<evidence type="ECO:0000256" key="1">
    <source>
        <dbReference type="ARBA" id="ARBA00004651"/>
    </source>
</evidence>
<feature type="transmembrane region" description="Helical" evidence="5">
    <location>
        <begin position="190"/>
        <end position="207"/>
    </location>
</feature>
<reference evidence="7 12" key="4">
    <citation type="submission" date="2014-04" db="EMBL/GenBank/DDBJ databases">
        <title>Transcriptional profiles of Haloferax mediterranei on the basis of nitrogen availability.</title>
        <authorList>
            <person name="Bautista V."/>
        </authorList>
    </citation>
    <scope>NUCLEOTIDE SEQUENCE [LARGE SCALE GENOMIC DNA]</scope>
    <source>
        <strain evidence="7">ATCC 33500</strain>
        <strain evidence="12">ATCC 33500 / DSM 1411 / JCM 8866 / NBRC 14739 / NCIMB 2177 / R-4</strain>
        <plasmid evidence="7">HMPLAS2</plasmid>
        <plasmid evidence="12">Plasmid HMPLAS2</plasmid>
    </source>
</reference>
<proteinExistence type="predicted"/>
<dbReference type="Proteomes" id="UP000011603">
    <property type="component" value="Unassembled WGS sequence"/>
</dbReference>
<protein>
    <submittedName>
        <fullName evidence="7">Prenyltransferase</fullName>
    </submittedName>
</protein>